<comment type="similarity">
    <text evidence="1">Belongs to the transposase 11 family.</text>
</comment>
<accession>A0ABP7V578</accession>
<proteinExistence type="inferred from homology"/>
<evidence type="ECO:0000313" key="8">
    <source>
        <dbReference type="Proteomes" id="UP001501734"/>
    </source>
</evidence>
<dbReference type="InterPro" id="IPR002559">
    <property type="entry name" value="Transposase_11"/>
</dbReference>
<comment type="caution">
    <text evidence="7">The sequence shown here is derived from an EMBL/GenBank/DDBJ whole genome shotgun (WGS) entry which is preliminary data.</text>
</comment>
<evidence type="ECO:0000313" key="7">
    <source>
        <dbReference type="EMBL" id="GAA4058364.1"/>
    </source>
</evidence>
<gene>
    <name evidence="7" type="ORF">GCM10022410_01910</name>
</gene>
<keyword evidence="2" id="KW-0815">Transposition</keyword>
<dbReference type="SUPFAM" id="SSF53098">
    <property type="entry name" value="Ribonuclease H-like"/>
    <property type="match status" value="1"/>
</dbReference>
<name>A0ABP7V578_9BACI</name>
<evidence type="ECO:0000256" key="4">
    <source>
        <dbReference type="ARBA" id="ARBA00023172"/>
    </source>
</evidence>
<dbReference type="Pfam" id="PF14294">
    <property type="entry name" value="DUF4372"/>
    <property type="match status" value="1"/>
</dbReference>
<keyword evidence="8" id="KW-1185">Reference proteome</keyword>
<reference evidence="8" key="1">
    <citation type="journal article" date="2019" name="Int. J. Syst. Evol. Microbiol.">
        <title>The Global Catalogue of Microorganisms (GCM) 10K type strain sequencing project: providing services to taxonomists for standard genome sequencing and annotation.</title>
        <authorList>
            <consortium name="The Broad Institute Genomics Platform"/>
            <consortium name="The Broad Institute Genome Sequencing Center for Infectious Disease"/>
            <person name="Wu L."/>
            <person name="Ma J."/>
        </authorList>
    </citation>
    <scope>NUCLEOTIDE SEQUENCE [LARGE SCALE GENOMIC DNA]</scope>
    <source>
        <strain evidence="8">JCM 17250</strain>
    </source>
</reference>
<evidence type="ECO:0000256" key="1">
    <source>
        <dbReference type="ARBA" id="ARBA00010075"/>
    </source>
</evidence>
<feature type="domain" description="DUF4372" evidence="6">
    <location>
        <begin position="6"/>
        <end position="65"/>
    </location>
</feature>
<dbReference type="InterPro" id="IPR012337">
    <property type="entry name" value="RNaseH-like_sf"/>
</dbReference>
<evidence type="ECO:0000256" key="2">
    <source>
        <dbReference type="ARBA" id="ARBA00022578"/>
    </source>
</evidence>
<dbReference type="NCBIfam" id="NF033592">
    <property type="entry name" value="transpos_IS4_1"/>
    <property type="match status" value="1"/>
</dbReference>
<feature type="domain" description="Transposase IS4-like" evidence="5">
    <location>
        <begin position="125"/>
        <end position="336"/>
    </location>
</feature>
<dbReference type="Gene3D" id="3.90.350.10">
    <property type="entry name" value="Transposase Inhibitor Protein From Tn5, Chain A, domain 1"/>
    <property type="match status" value="1"/>
</dbReference>
<dbReference type="InterPro" id="IPR025399">
    <property type="entry name" value="DUF4372"/>
</dbReference>
<evidence type="ECO:0000256" key="3">
    <source>
        <dbReference type="ARBA" id="ARBA00023125"/>
    </source>
</evidence>
<evidence type="ECO:0000259" key="6">
    <source>
        <dbReference type="Pfam" id="PF14294"/>
    </source>
</evidence>
<sequence length="417" mass="48788">MDKNTTNSTISELLKLIDERTFLELSNVKDIDKYVKKLTAYRFFQLMIMAQIYEIKSLTSVSKQTKDKQDMKRQLAFESISTSQLSRKLSQLPSDLFENTFLYLANKIQLKMSYSSPLIRHITRLKVIDSTTMSMCLSQYPWATFRKTKAGVRLHARVVVTKDDTIPDRAKLLPAIHSDRSQMDELIDTDLDTIYLFDRGYIDYKQFEKLCLSETQFLTRLKKNAEIEVLSEQVPDPKQLIFKDQDVYLGNDVSGTKMSQPLRLIETEDAEGNSVTIVTNCFGLSAKEIGDLYRYRWKIETFFKWMKQHLKLKTFYGKSQNAVYNQIWIALITYCLTVLIQHNTGHSGQLLDVKKTLENLLFESYETFVKALFRPPTRTSKGRRKYDFEHEFRILMKQYSEGEVDHLDTLDFDPLFV</sequence>
<protein>
    <submittedName>
        <fullName evidence="7">IS4-like element ISDha3 family transposase</fullName>
    </submittedName>
</protein>
<dbReference type="Proteomes" id="UP001501734">
    <property type="component" value="Unassembled WGS sequence"/>
</dbReference>
<dbReference type="PANTHER" id="PTHR33258">
    <property type="entry name" value="TRANSPOSASE INSL FOR INSERTION SEQUENCE ELEMENT IS186A-RELATED"/>
    <property type="match status" value="1"/>
</dbReference>
<dbReference type="RefSeq" id="WP_344909519.1">
    <property type="nucleotide sequence ID" value="NZ_BAABDL010000011.1"/>
</dbReference>
<evidence type="ECO:0000259" key="5">
    <source>
        <dbReference type="Pfam" id="PF01609"/>
    </source>
</evidence>
<keyword evidence="3" id="KW-0238">DNA-binding</keyword>
<dbReference type="InterPro" id="IPR047952">
    <property type="entry name" value="Transpos_IS4"/>
</dbReference>
<dbReference type="PANTHER" id="PTHR33258:SF1">
    <property type="entry name" value="TRANSPOSASE INSL FOR INSERTION SEQUENCE ELEMENT IS186A-RELATED"/>
    <property type="match status" value="1"/>
</dbReference>
<organism evidence="7 8">
    <name type="scientific">Amphibacillus indicireducens</name>
    <dbReference type="NCBI Taxonomy" id="1076330"/>
    <lineage>
        <taxon>Bacteria</taxon>
        <taxon>Bacillati</taxon>
        <taxon>Bacillota</taxon>
        <taxon>Bacilli</taxon>
        <taxon>Bacillales</taxon>
        <taxon>Bacillaceae</taxon>
        <taxon>Amphibacillus</taxon>
    </lineage>
</organism>
<dbReference type="Pfam" id="PF01609">
    <property type="entry name" value="DDE_Tnp_1"/>
    <property type="match status" value="1"/>
</dbReference>
<dbReference type="EMBL" id="BAABDL010000011">
    <property type="protein sequence ID" value="GAA4058364.1"/>
    <property type="molecule type" value="Genomic_DNA"/>
</dbReference>
<keyword evidence="4" id="KW-0233">DNA recombination</keyword>